<feature type="signal peptide" evidence="13">
    <location>
        <begin position="1"/>
        <end position="31"/>
    </location>
</feature>
<organism evidence="16 17">
    <name type="scientific">Hyphococcus lacteus</name>
    <dbReference type="NCBI Taxonomy" id="3143536"/>
    <lineage>
        <taxon>Bacteria</taxon>
        <taxon>Pseudomonadati</taxon>
        <taxon>Pseudomonadota</taxon>
        <taxon>Alphaproteobacteria</taxon>
        <taxon>Parvularculales</taxon>
        <taxon>Parvularculaceae</taxon>
        <taxon>Hyphococcus</taxon>
    </lineage>
</organism>
<evidence type="ECO:0000256" key="2">
    <source>
        <dbReference type="ARBA" id="ARBA00022448"/>
    </source>
</evidence>
<evidence type="ECO:0000256" key="5">
    <source>
        <dbReference type="ARBA" id="ARBA00022692"/>
    </source>
</evidence>
<proteinExistence type="inferred from homology"/>
<keyword evidence="16" id="KW-0675">Receptor</keyword>
<evidence type="ECO:0000256" key="1">
    <source>
        <dbReference type="ARBA" id="ARBA00004571"/>
    </source>
</evidence>
<dbReference type="InterPro" id="IPR000531">
    <property type="entry name" value="Beta-barrel_TonB"/>
</dbReference>
<dbReference type="PANTHER" id="PTHR32552:SF81">
    <property type="entry name" value="TONB-DEPENDENT OUTER MEMBRANE RECEPTOR"/>
    <property type="match status" value="1"/>
</dbReference>
<comment type="similarity">
    <text evidence="11 12">Belongs to the TonB-dependent receptor family.</text>
</comment>
<evidence type="ECO:0000256" key="3">
    <source>
        <dbReference type="ARBA" id="ARBA00022452"/>
    </source>
</evidence>
<evidence type="ECO:0000313" key="16">
    <source>
        <dbReference type="EMBL" id="MEX6633053.1"/>
    </source>
</evidence>
<dbReference type="PANTHER" id="PTHR32552">
    <property type="entry name" value="FERRICHROME IRON RECEPTOR-RELATED"/>
    <property type="match status" value="1"/>
</dbReference>
<evidence type="ECO:0000256" key="13">
    <source>
        <dbReference type="SAM" id="SignalP"/>
    </source>
</evidence>
<keyword evidence="9 11" id="KW-0472">Membrane</keyword>
<evidence type="ECO:0000256" key="8">
    <source>
        <dbReference type="ARBA" id="ARBA00023077"/>
    </source>
</evidence>
<dbReference type="InterPro" id="IPR012910">
    <property type="entry name" value="Plug_dom"/>
</dbReference>
<keyword evidence="7" id="KW-0406">Ion transport</keyword>
<evidence type="ECO:0000256" key="9">
    <source>
        <dbReference type="ARBA" id="ARBA00023136"/>
    </source>
</evidence>
<dbReference type="Gene3D" id="2.40.170.20">
    <property type="entry name" value="TonB-dependent receptor, beta-barrel domain"/>
    <property type="match status" value="1"/>
</dbReference>
<accession>A0ABV3Z3J6</accession>
<keyword evidence="6" id="KW-0408">Iron</keyword>
<protein>
    <submittedName>
        <fullName evidence="16">TonB-dependent receptor</fullName>
    </submittedName>
</protein>
<keyword evidence="3 11" id="KW-1134">Transmembrane beta strand</keyword>
<evidence type="ECO:0000256" key="12">
    <source>
        <dbReference type="RuleBase" id="RU003357"/>
    </source>
</evidence>
<dbReference type="Pfam" id="PF07715">
    <property type="entry name" value="Plug"/>
    <property type="match status" value="1"/>
</dbReference>
<keyword evidence="5 11" id="KW-0812">Transmembrane</keyword>
<feature type="domain" description="TonB-dependent receptor plug" evidence="15">
    <location>
        <begin position="47"/>
        <end position="152"/>
    </location>
</feature>
<keyword evidence="17" id="KW-1185">Reference proteome</keyword>
<dbReference type="PROSITE" id="PS52016">
    <property type="entry name" value="TONB_DEPENDENT_REC_3"/>
    <property type="match status" value="1"/>
</dbReference>
<evidence type="ECO:0000259" key="15">
    <source>
        <dbReference type="Pfam" id="PF07715"/>
    </source>
</evidence>
<evidence type="ECO:0000256" key="7">
    <source>
        <dbReference type="ARBA" id="ARBA00023065"/>
    </source>
</evidence>
<keyword evidence="4" id="KW-0410">Iron transport</keyword>
<keyword evidence="13" id="KW-0732">Signal</keyword>
<name>A0ABV3Z3J6_9PROT</name>
<evidence type="ECO:0000259" key="14">
    <source>
        <dbReference type="Pfam" id="PF00593"/>
    </source>
</evidence>
<feature type="chain" id="PRO_5046357804" evidence="13">
    <location>
        <begin position="32"/>
        <end position="478"/>
    </location>
</feature>
<keyword evidence="2 11" id="KW-0813">Transport</keyword>
<feature type="domain" description="TonB-dependent receptor-like beta-barrel" evidence="14">
    <location>
        <begin position="282"/>
        <end position="463"/>
    </location>
</feature>
<evidence type="ECO:0000313" key="17">
    <source>
        <dbReference type="Proteomes" id="UP001560685"/>
    </source>
</evidence>
<comment type="subcellular location">
    <subcellularLocation>
        <location evidence="1 11">Cell outer membrane</location>
        <topology evidence="1 11">Multi-pass membrane protein</topology>
    </subcellularLocation>
</comment>
<comment type="caution">
    <text evidence="16">The sequence shown here is derived from an EMBL/GenBank/DDBJ whole genome shotgun (WGS) entry which is preliminary data.</text>
</comment>
<gene>
    <name evidence="16" type="ORF">ABFZ84_05770</name>
</gene>
<dbReference type="Proteomes" id="UP001560685">
    <property type="component" value="Unassembled WGS sequence"/>
</dbReference>
<reference evidence="16 17" key="1">
    <citation type="submission" date="2024-05" db="EMBL/GenBank/DDBJ databases">
        <title>Three bacterial strains, DH-69, EH-24, and ECK-19 isolated from coastal sediments.</title>
        <authorList>
            <person name="Ye Y.-Q."/>
            <person name="Du Z.-J."/>
        </authorList>
    </citation>
    <scope>NUCLEOTIDE SEQUENCE [LARGE SCALE GENOMIC DNA]</scope>
    <source>
        <strain evidence="16 17">ECK-19</strain>
    </source>
</reference>
<dbReference type="SUPFAM" id="SSF56935">
    <property type="entry name" value="Porins"/>
    <property type="match status" value="1"/>
</dbReference>
<sequence>MAKSNFAKRLLVSTSLIGGAVLAQAVAPAMAQLDQIVVTAQSRAKGLQDTPISITALPAEKLAETGIQKAEDLQFLVPNFTMTETGIATNLFIRGIGSGINQAFEQSVATYIDGVHYPRAQQTRSPFLDLERVEVLRGPQAILFGKNAVAGALNITTAKPTDEFEGYFSGAYEFMDEEYVLEGAVSGPITDRIRARLSGRYRDANGYVENLTLGRMEPQREDWLIRGQVEIDLAENFQALFKAEIGEFDVTGRHIEVIGEKPSVAPGPLNGLTYGQILAGAFGASPTVLNTTFDGKRSSNGDFSFNDTTTYSAALTWDAGGYEIRSTTAYQNFEYNELCDCDFTGAVVFDALLQEEYTQWSSELRVTSPVYDRYDFVAGLYWQTSDHDYFDQIAVPANSVLVPAINAVSPGAGNLVPATQAAREATTDGDIYSAFAQVNLRPMDRIELQLGGRLSYEKKSGTRTLSILDLDFQPLSMA</sequence>
<evidence type="ECO:0000256" key="4">
    <source>
        <dbReference type="ARBA" id="ARBA00022496"/>
    </source>
</evidence>
<keyword evidence="10 11" id="KW-0998">Cell outer membrane</keyword>
<evidence type="ECO:0000256" key="6">
    <source>
        <dbReference type="ARBA" id="ARBA00023004"/>
    </source>
</evidence>
<dbReference type="InterPro" id="IPR036942">
    <property type="entry name" value="Beta-barrel_TonB_sf"/>
</dbReference>
<evidence type="ECO:0000256" key="11">
    <source>
        <dbReference type="PROSITE-ProRule" id="PRU01360"/>
    </source>
</evidence>
<dbReference type="RefSeq" id="WP_369312990.1">
    <property type="nucleotide sequence ID" value="NZ_JBEHZE010000001.1"/>
</dbReference>
<evidence type="ECO:0000256" key="10">
    <source>
        <dbReference type="ARBA" id="ARBA00023237"/>
    </source>
</evidence>
<dbReference type="Pfam" id="PF00593">
    <property type="entry name" value="TonB_dep_Rec_b-barrel"/>
    <property type="match status" value="1"/>
</dbReference>
<keyword evidence="8 12" id="KW-0798">TonB box</keyword>
<dbReference type="InterPro" id="IPR039426">
    <property type="entry name" value="TonB-dep_rcpt-like"/>
</dbReference>
<dbReference type="EMBL" id="JBEHZE010000001">
    <property type="protein sequence ID" value="MEX6633053.1"/>
    <property type="molecule type" value="Genomic_DNA"/>
</dbReference>